<organism evidence="2 3">
    <name type="scientific">Meloidogyne incognita</name>
    <name type="common">Southern root-knot nematode worm</name>
    <name type="synonym">Oxyuris incognita</name>
    <dbReference type="NCBI Taxonomy" id="6306"/>
    <lineage>
        <taxon>Eukaryota</taxon>
        <taxon>Metazoa</taxon>
        <taxon>Ecdysozoa</taxon>
        <taxon>Nematoda</taxon>
        <taxon>Chromadorea</taxon>
        <taxon>Rhabditida</taxon>
        <taxon>Tylenchina</taxon>
        <taxon>Tylenchomorpha</taxon>
        <taxon>Tylenchoidea</taxon>
        <taxon>Meloidogynidae</taxon>
        <taxon>Meloidogyninae</taxon>
        <taxon>Meloidogyne</taxon>
        <taxon>Meloidogyne incognita group</taxon>
    </lineage>
</organism>
<feature type="region of interest" description="Disordered" evidence="1">
    <location>
        <begin position="1"/>
        <end position="27"/>
    </location>
</feature>
<dbReference type="AlphaFoldDB" id="A0A914L617"/>
<dbReference type="Proteomes" id="UP000887563">
    <property type="component" value="Unplaced"/>
</dbReference>
<accession>A0A914L617</accession>
<feature type="compositionally biased region" description="Low complexity" evidence="1">
    <location>
        <begin position="1"/>
        <end position="14"/>
    </location>
</feature>
<evidence type="ECO:0000256" key="1">
    <source>
        <dbReference type="SAM" id="MobiDB-lite"/>
    </source>
</evidence>
<proteinExistence type="predicted"/>
<keyword evidence="2" id="KW-1185">Reference proteome</keyword>
<sequence>METSEQQVEQQVSSPLKEARPKRKSKPKRYLTFTGTESRLDFLINKKMESTTLLMNYRYLCSLPPMSPEPLSSLIFSSLVLFIGDYILAFDAPLRKYECPQNFSHKNFSKQARWAYGGGATTQQAIEKTYEIEDDEYDINDEQGIKLIEYRDKLLSKAFDMECEQRNYAEFEDAEVDSIVECVSSSPNPIFIYDTDLEPLDQMLTTFINTPGGLLSDYLIPEFEDVKDFLEHIRNEGDCPLYDRFVPKVDTEEYSDYILKILRNVREKIQLHRSINFRQMYDVKQAEGQVFNGESSKADSLTPLDKFAEKVFNLFFGWTPSI</sequence>
<reference evidence="3" key="1">
    <citation type="submission" date="2022-11" db="UniProtKB">
        <authorList>
            <consortium name="WormBaseParasite"/>
        </authorList>
    </citation>
    <scope>IDENTIFICATION</scope>
</reference>
<protein>
    <submittedName>
        <fullName evidence="3">Uncharacterized protein</fullName>
    </submittedName>
</protein>
<name>A0A914L617_MELIC</name>
<dbReference type="WBParaSite" id="Minc3s00279g09278">
    <property type="protein sequence ID" value="Minc3s00279g09278"/>
    <property type="gene ID" value="Minc3s00279g09278"/>
</dbReference>
<evidence type="ECO:0000313" key="3">
    <source>
        <dbReference type="WBParaSite" id="Minc3s00279g09278"/>
    </source>
</evidence>
<evidence type="ECO:0000313" key="2">
    <source>
        <dbReference type="Proteomes" id="UP000887563"/>
    </source>
</evidence>